<feature type="signal peptide" evidence="1">
    <location>
        <begin position="1"/>
        <end position="22"/>
    </location>
</feature>
<evidence type="ECO:0000256" key="1">
    <source>
        <dbReference type="SAM" id="SignalP"/>
    </source>
</evidence>
<dbReference type="RefSeq" id="WP_006980055.1">
    <property type="nucleotide sequence ID" value="NZ_ABVL01000007.1"/>
</dbReference>
<comment type="caution">
    <text evidence="3">The sequence shown here is derived from an EMBL/GenBank/DDBJ whole genome shotgun (WGS) entry which is preliminary data.</text>
</comment>
<evidence type="ECO:0000313" key="3">
    <source>
        <dbReference type="EMBL" id="EDY19554.1"/>
    </source>
</evidence>
<dbReference type="AlphaFoldDB" id="B4D1E2"/>
<dbReference type="Proteomes" id="UP000005824">
    <property type="component" value="Unassembled WGS sequence"/>
</dbReference>
<keyword evidence="1" id="KW-0732">Signal</keyword>
<reference evidence="3 4" key="1">
    <citation type="journal article" date="2011" name="J. Bacteriol.">
        <title>Genome sequence of Chthoniobacter flavus Ellin428, an aerobic heterotrophic soil bacterium.</title>
        <authorList>
            <person name="Kant R."/>
            <person name="van Passel M.W."/>
            <person name="Palva A."/>
            <person name="Lucas S."/>
            <person name="Lapidus A."/>
            <person name="Glavina Del Rio T."/>
            <person name="Dalin E."/>
            <person name="Tice H."/>
            <person name="Bruce D."/>
            <person name="Goodwin L."/>
            <person name="Pitluck S."/>
            <person name="Larimer F.W."/>
            <person name="Land M.L."/>
            <person name="Hauser L."/>
            <person name="Sangwan P."/>
            <person name="de Vos W.M."/>
            <person name="Janssen P.H."/>
            <person name="Smidt H."/>
        </authorList>
    </citation>
    <scope>NUCLEOTIDE SEQUENCE [LARGE SCALE GENOMIC DNA]</scope>
    <source>
        <strain evidence="3 4">Ellin428</strain>
    </source>
</reference>
<keyword evidence="4" id="KW-1185">Reference proteome</keyword>
<gene>
    <name evidence="3" type="ORF">CfE428DRAFT_2730</name>
</gene>
<evidence type="ECO:0000313" key="4">
    <source>
        <dbReference type="Proteomes" id="UP000005824"/>
    </source>
</evidence>
<dbReference type="STRING" id="497964.CfE428DRAFT_2730"/>
<dbReference type="EMBL" id="ABVL01000007">
    <property type="protein sequence ID" value="EDY19554.1"/>
    <property type="molecule type" value="Genomic_DNA"/>
</dbReference>
<proteinExistence type="predicted"/>
<dbReference type="InParanoid" id="B4D1E2"/>
<dbReference type="InterPro" id="IPR001254">
    <property type="entry name" value="Trypsin_dom"/>
</dbReference>
<dbReference type="SUPFAM" id="SSF50494">
    <property type="entry name" value="Trypsin-like serine proteases"/>
    <property type="match status" value="1"/>
</dbReference>
<feature type="domain" description="Peptidase S1" evidence="2">
    <location>
        <begin position="42"/>
        <end position="218"/>
    </location>
</feature>
<protein>
    <recommendedName>
        <fullName evidence="2">Peptidase S1 domain-containing protein</fullName>
    </recommendedName>
</protein>
<organism evidence="3 4">
    <name type="scientific">Chthoniobacter flavus Ellin428</name>
    <dbReference type="NCBI Taxonomy" id="497964"/>
    <lineage>
        <taxon>Bacteria</taxon>
        <taxon>Pseudomonadati</taxon>
        <taxon>Verrucomicrobiota</taxon>
        <taxon>Spartobacteria</taxon>
        <taxon>Chthoniobacterales</taxon>
        <taxon>Chthoniobacteraceae</taxon>
        <taxon>Chthoniobacter</taxon>
    </lineage>
</organism>
<accession>B4D1E2</accession>
<dbReference type="InterPro" id="IPR009003">
    <property type="entry name" value="Peptidase_S1_PA"/>
</dbReference>
<evidence type="ECO:0000259" key="2">
    <source>
        <dbReference type="Pfam" id="PF00089"/>
    </source>
</evidence>
<name>B4D1E2_9BACT</name>
<sequence length="262" mass="28390" precursor="true">MKARILLPALLAAVALTRPTLGIIVINPDESVCLAPPADGSPWNYVARMDNKFGARATGVYIGNRYVLTANHIDHDITVVHLNGTNCTVDESFKPVEIKGTDLRVLRIMQDPGLAPLPLIGVAESEFNKACTMIGYGVGKGTEVPNQGWNWGEDPSRQKRWATNRTLPTYKTDPQSHITYIQTAFDSAAGPQTGQITGGDSGCGLFENLGGVWKLVGIGADVDVDNKALYDKDLAVPGNQPDHSYFVSIRQFVTQINRIRGS</sequence>
<dbReference type="GO" id="GO:0006508">
    <property type="term" value="P:proteolysis"/>
    <property type="evidence" value="ECO:0007669"/>
    <property type="project" value="InterPro"/>
</dbReference>
<dbReference type="Pfam" id="PF00089">
    <property type="entry name" value="Trypsin"/>
    <property type="match status" value="1"/>
</dbReference>
<feature type="chain" id="PRO_5002800335" description="Peptidase S1 domain-containing protein" evidence="1">
    <location>
        <begin position="23"/>
        <end position="262"/>
    </location>
</feature>
<dbReference type="GO" id="GO:0004252">
    <property type="term" value="F:serine-type endopeptidase activity"/>
    <property type="evidence" value="ECO:0007669"/>
    <property type="project" value="InterPro"/>
</dbReference>